<dbReference type="AlphaFoldDB" id="A0A7C2FZV3"/>
<sequence>MTGEVVRVKEVRHGGRKYLGVEVSLPGSPPLVLLVGEAGFAMCGFLDVSAAEKKGAVAVKIPGVGSVEELLEKEIAEATSKAEARGLRKGVRLKDVLDQL</sequence>
<dbReference type="InterPro" id="IPR036493">
    <property type="entry name" value="YunC_sf"/>
</dbReference>
<protein>
    <submittedName>
        <fullName evidence="1">DUF1805 domain-containing protein</fullName>
    </submittedName>
</protein>
<name>A0A7C2FZV3_9CREN</name>
<dbReference type="Pfam" id="PF08827">
    <property type="entry name" value="DUF1805"/>
    <property type="match status" value="1"/>
</dbReference>
<proteinExistence type="predicted"/>
<dbReference type="SUPFAM" id="SSF102891">
    <property type="entry name" value="Hypothetical protein Ta1206"/>
    <property type="match status" value="1"/>
</dbReference>
<organism evidence="1">
    <name type="scientific">Thermosphaera aggregans</name>
    <dbReference type="NCBI Taxonomy" id="54254"/>
    <lineage>
        <taxon>Archaea</taxon>
        <taxon>Thermoproteota</taxon>
        <taxon>Thermoprotei</taxon>
        <taxon>Desulfurococcales</taxon>
        <taxon>Desulfurococcaceae</taxon>
        <taxon>Thermosphaera</taxon>
    </lineage>
</organism>
<comment type="caution">
    <text evidence="1">The sequence shown here is derived from an EMBL/GenBank/DDBJ whole genome shotgun (WGS) entry which is preliminary data.</text>
</comment>
<dbReference type="InterPro" id="IPR014931">
    <property type="entry name" value="DUF1805"/>
</dbReference>
<evidence type="ECO:0000313" key="1">
    <source>
        <dbReference type="EMBL" id="HEF87766.1"/>
    </source>
</evidence>
<dbReference type="EMBL" id="DSJT01000032">
    <property type="protein sequence ID" value="HEF87766.1"/>
    <property type="molecule type" value="Genomic_DNA"/>
</dbReference>
<dbReference type="Gene3D" id="3.30.1980.10">
    <property type="entry name" value="Hypothetical protein YunC"/>
    <property type="match status" value="1"/>
</dbReference>
<gene>
    <name evidence="1" type="ORF">ENP55_05715</name>
</gene>
<accession>A0A7C2FZV3</accession>
<reference evidence="1" key="1">
    <citation type="journal article" date="2020" name="mSystems">
        <title>Genome- and Community-Level Interaction Insights into Carbon Utilization and Element Cycling Functions of Hydrothermarchaeota in Hydrothermal Sediment.</title>
        <authorList>
            <person name="Zhou Z."/>
            <person name="Liu Y."/>
            <person name="Xu W."/>
            <person name="Pan J."/>
            <person name="Luo Z.H."/>
            <person name="Li M."/>
        </authorList>
    </citation>
    <scope>NUCLEOTIDE SEQUENCE [LARGE SCALE GENOMIC DNA]</scope>
    <source>
        <strain evidence="1">SpSt-23</strain>
    </source>
</reference>